<gene>
    <name evidence="1" type="ORF">OIU84_007729</name>
</gene>
<accession>A0AAD6JVK5</accession>
<reference evidence="1 2" key="1">
    <citation type="journal article" date="2023" name="Int. J. Mol. Sci.">
        <title>De Novo Assembly and Annotation of 11 Diverse Shrub Willow (Salix) Genomes Reveals Novel Gene Organization in Sex-Linked Regions.</title>
        <authorList>
            <person name="Hyden B."/>
            <person name="Feng K."/>
            <person name="Yates T.B."/>
            <person name="Jawdy S."/>
            <person name="Cereghino C."/>
            <person name="Smart L.B."/>
            <person name="Muchero W."/>
        </authorList>
    </citation>
    <scope>NUCLEOTIDE SEQUENCE [LARGE SCALE GENOMIC DNA]</scope>
    <source>
        <tissue evidence="1">Shoot tip</tissue>
    </source>
</reference>
<dbReference type="AlphaFoldDB" id="A0AAD6JVK5"/>
<dbReference type="EMBL" id="JAPFFJ010000014">
    <property type="protein sequence ID" value="KAJ6411034.1"/>
    <property type="molecule type" value="Genomic_DNA"/>
</dbReference>
<comment type="caution">
    <text evidence="1">The sequence shown here is derived from an EMBL/GenBank/DDBJ whole genome shotgun (WGS) entry which is preliminary data.</text>
</comment>
<sequence>MRLLRVWVSSLDSFSLRIRFHCNLNQISC</sequence>
<name>A0AAD6JVK5_9ROSI</name>
<evidence type="ECO:0000313" key="1">
    <source>
        <dbReference type="EMBL" id="KAJ6411034.1"/>
    </source>
</evidence>
<proteinExistence type="predicted"/>
<protein>
    <submittedName>
        <fullName evidence="1">Uncharacterized protein</fullName>
    </submittedName>
</protein>
<dbReference type="Proteomes" id="UP001162972">
    <property type="component" value="Chromosome 15Z"/>
</dbReference>
<organism evidence="1 2">
    <name type="scientific">Salix udensis</name>
    <dbReference type="NCBI Taxonomy" id="889485"/>
    <lineage>
        <taxon>Eukaryota</taxon>
        <taxon>Viridiplantae</taxon>
        <taxon>Streptophyta</taxon>
        <taxon>Embryophyta</taxon>
        <taxon>Tracheophyta</taxon>
        <taxon>Spermatophyta</taxon>
        <taxon>Magnoliopsida</taxon>
        <taxon>eudicotyledons</taxon>
        <taxon>Gunneridae</taxon>
        <taxon>Pentapetalae</taxon>
        <taxon>rosids</taxon>
        <taxon>fabids</taxon>
        <taxon>Malpighiales</taxon>
        <taxon>Salicaceae</taxon>
        <taxon>Saliceae</taxon>
        <taxon>Salix</taxon>
    </lineage>
</organism>
<keyword evidence="2" id="KW-1185">Reference proteome</keyword>
<evidence type="ECO:0000313" key="2">
    <source>
        <dbReference type="Proteomes" id="UP001162972"/>
    </source>
</evidence>